<feature type="signal peptide" evidence="1">
    <location>
        <begin position="1"/>
        <end position="31"/>
    </location>
</feature>
<evidence type="ECO:0000313" key="2">
    <source>
        <dbReference type="EMBL" id="MBA8957549.1"/>
    </source>
</evidence>
<dbReference type="Proteomes" id="UP000572680">
    <property type="component" value="Unassembled WGS sequence"/>
</dbReference>
<evidence type="ECO:0000256" key="1">
    <source>
        <dbReference type="SAM" id="SignalP"/>
    </source>
</evidence>
<gene>
    <name evidence="2" type="ORF">HNR61_009242</name>
</gene>
<accession>A0A7W3M0D2</accession>
<reference evidence="2 3" key="1">
    <citation type="submission" date="2020-08" db="EMBL/GenBank/DDBJ databases">
        <title>Genomic Encyclopedia of Type Strains, Phase IV (KMG-IV): sequencing the most valuable type-strain genomes for metagenomic binning, comparative biology and taxonomic classification.</title>
        <authorList>
            <person name="Goeker M."/>
        </authorList>
    </citation>
    <scope>NUCLEOTIDE SEQUENCE [LARGE SCALE GENOMIC DNA]</scope>
    <source>
        <strain evidence="2 3">DSM 44197</strain>
    </source>
</reference>
<evidence type="ECO:0000313" key="3">
    <source>
        <dbReference type="Proteomes" id="UP000572680"/>
    </source>
</evidence>
<name>A0A7W3M0D2_ACTNM</name>
<protein>
    <submittedName>
        <fullName evidence="2">Uncharacterized protein</fullName>
    </submittedName>
</protein>
<organism evidence="2 3">
    <name type="scientific">Actinomadura namibiensis</name>
    <dbReference type="NCBI Taxonomy" id="182080"/>
    <lineage>
        <taxon>Bacteria</taxon>
        <taxon>Bacillati</taxon>
        <taxon>Actinomycetota</taxon>
        <taxon>Actinomycetes</taxon>
        <taxon>Streptosporangiales</taxon>
        <taxon>Thermomonosporaceae</taxon>
        <taxon>Actinomadura</taxon>
    </lineage>
</organism>
<comment type="caution">
    <text evidence="2">The sequence shown here is derived from an EMBL/GenBank/DDBJ whole genome shotgun (WGS) entry which is preliminary data.</text>
</comment>
<dbReference type="AlphaFoldDB" id="A0A7W3M0D2"/>
<keyword evidence="3" id="KW-1185">Reference proteome</keyword>
<dbReference type="RefSeq" id="WP_182849358.1">
    <property type="nucleotide sequence ID" value="NZ_BAAALP010000061.1"/>
</dbReference>
<proteinExistence type="predicted"/>
<sequence length="154" mass="16154">MAIGWKLRTAAVGLTAAGVLATGAATGTASAETRVMNAVFVNEISCSLGLVTATPGDRNATWSTQPPTTMTSWGTWSVSADPGLWGSVSGSVEYVTKQCEFPEMNGIPVRYTWKLTATGINYYGGSVGDRNLIAGLHKAHYGLSPLFILTPRIG</sequence>
<feature type="chain" id="PRO_5030744481" evidence="1">
    <location>
        <begin position="32"/>
        <end position="154"/>
    </location>
</feature>
<keyword evidence="1" id="KW-0732">Signal</keyword>
<dbReference type="EMBL" id="JACJIA010000025">
    <property type="protein sequence ID" value="MBA8957549.1"/>
    <property type="molecule type" value="Genomic_DNA"/>
</dbReference>